<dbReference type="GO" id="GO:0000398">
    <property type="term" value="P:mRNA splicing, via spliceosome"/>
    <property type="evidence" value="ECO:0007669"/>
    <property type="project" value="InterPro"/>
</dbReference>
<proteinExistence type="predicted"/>
<accession>A0AAP0RAM7</accession>
<dbReference type="GO" id="GO:0046540">
    <property type="term" value="C:U4/U6 x U5 tri-snRNP complex"/>
    <property type="evidence" value="ECO:0007669"/>
    <property type="project" value="InterPro"/>
</dbReference>
<dbReference type="Pfam" id="PF06544">
    <property type="entry name" value="Prp3_C"/>
    <property type="match status" value="1"/>
</dbReference>
<evidence type="ECO:0000313" key="2">
    <source>
        <dbReference type="EMBL" id="KAK9273695.1"/>
    </source>
</evidence>
<dbReference type="PANTHER" id="PTHR14212:SF0">
    <property type="entry name" value="U4_U6 SMALL NUCLEAR RIBONUCLEOPROTEIN PRP3"/>
    <property type="match status" value="1"/>
</dbReference>
<dbReference type="InterPro" id="IPR027104">
    <property type="entry name" value="Prp3"/>
</dbReference>
<sequence>MEIWSAVCKRQQAHVDRNIACNLTPAEHRDLFNDPNTLATIVSAYKINDQLQLQTRFKVVVNAQENCLTGCAVISDGIGVVVVEGGSKSIKMYGKLMLRRINWASAVKIQDDDGDENGWEIC</sequence>
<organism evidence="2 3">
    <name type="scientific">Liquidambar formosana</name>
    <name type="common">Formosan gum</name>
    <dbReference type="NCBI Taxonomy" id="63359"/>
    <lineage>
        <taxon>Eukaryota</taxon>
        <taxon>Viridiplantae</taxon>
        <taxon>Streptophyta</taxon>
        <taxon>Embryophyta</taxon>
        <taxon>Tracheophyta</taxon>
        <taxon>Spermatophyta</taxon>
        <taxon>Magnoliopsida</taxon>
        <taxon>eudicotyledons</taxon>
        <taxon>Gunneridae</taxon>
        <taxon>Pentapetalae</taxon>
        <taxon>Saxifragales</taxon>
        <taxon>Altingiaceae</taxon>
        <taxon>Liquidambar</taxon>
    </lineage>
</organism>
<name>A0AAP0RAM7_LIQFO</name>
<dbReference type="AlphaFoldDB" id="A0AAP0RAM7"/>
<feature type="domain" description="Small nuclear ribonucleoprotein Prp3 C-terminal" evidence="1">
    <location>
        <begin position="44"/>
        <end position="108"/>
    </location>
</feature>
<comment type="caution">
    <text evidence="2">The sequence shown here is derived from an EMBL/GenBank/DDBJ whole genome shotgun (WGS) entry which is preliminary data.</text>
</comment>
<dbReference type="InterPro" id="IPR010541">
    <property type="entry name" value="Prp3_C"/>
</dbReference>
<dbReference type="PANTHER" id="PTHR14212">
    <property type="entry name" value="U4/U6-ASSOCIATED RNA SPLICING FACTOR-RELATED"/>
    <property type="match status" value="1"/>
</dbReference>
<dbReference type="Proteomes" id="UP001415857">
    <property type="component" value="Unassembled WGS sequence"/>
</dbReference>
<reference evidence="2 3" key="1">
    <citation type="journal article" date="2024" name="Plant J.">
        <title>Genome sequences and population genomics reveal climatic adaptation and genomic divergence between two closely related sweetgum species.</title>
        <authorList>
            <person name="Xu W.Q."/>
            <person name="Ren C.Q."/>
            <person name="Zhang X.Y."/>
            <person name="Comes H.P."/>
            <person name="Liu X.H."/>
            <person name="Li Y.G."/>
            <person name="Kettle C.J."/>
            <person name="Jalonen R."/>
            <person name="Gaisberger H."/>
            <person name="Ma Y.Z."/>
            <person name="Qiu Y.X."/>
        </authorList>
    </citation>
    <scope>NUCLEOTIDE SEQUENCE [LARGE SCALE GENOMIC DNA]</scope>
    <source>
        <strain evidence="2">Hangzhou</strain>
    </source>
</reference>
<evidence type="ECO:0000259" key="1">
    <source>
        <dbReference type="Pfam" id="PF06544"/>
    </source>
</evidence>
<evidence type="ECO:0000313" key="3">
    <source>
        <dbReference type="Proteomes" id="UP001415857"/>
    </source>
</evidence>
<gene>
    <name evidence="2" type="ORF">L1049_018505</name>
</gene>
<keyword evidence="3" id="KW-1185">Reference proteome</keyword>
<dbReference type="EMBL" id="JBBPBK010000012">
    <property type="protein sequence ID" value="KAK9273695.1"/>
    <property type="molecule type" value="Genomic_DNA"/>
</dbReference>
<protein>
    <recommendedName>
        <fullName evidence="1">Small nuclear ribonucleoprotein Prp3 C-terminal domain-containing protein</fullName>
    </recommendedName>
</protein>